<protein>
    <submittedName>
        <fullName evidence="2">NRF domain-containing protein</fullName>
    </submittedName>
</protein>
<dbReference type="WBParaSite" id="RSKR_0000189650.1">
    <property type="protein sequence ID" value="RSKR_0000189650.1"/>
    <property type="gene ID" value="RSKR_0000189650"/>
</dbReference>
<proteinExistence type="predicted"/>
<reference evidence="2" key="1">
    <citation type="submission" date="2016-11" db="UniProtKB">
        <authorList>
            <consortium name="WormBaseParasite"/>
        </authorList>
    </citation>
    <scope>IDENTIFICATION</scope>
    <source>
        <strain evidence="2">KR3021</strain>
    </source>
</reference>
<organism evidence="1 2">
    <name type="scientific">Rhabditophanes sp. KR3021</name>
    <dbReference type="NCBI Taxonomy" id="114890"/>
    <lineage>
        <taxon>Eukaryota</taxon>
        <taxon>Metazoa</taxon>
        <taxon>Ecdysozoa</taxon>
        <taxon>Nematoda</taxon>
        <taxon>Chromadorea</taxon>
        <taxon>Rhabditida</taxon>
        <taxon>Tylenchina</taxon>
        <taxon>Panagrolaimomorpha</taxon>
        <taxon>Strongyloidoidea</taxon>
        <taxon>Alloionematidae</taxon>
        <taxon>Rhabditophanes</taxon>
    </lineage>
</organism>
<name>A0AC35TL45_9BILA</name>
<accession>A0AC35TL45</accession>
<dbReference type="Proteomes" id="UP000095286">
    <property type="component" value="Unplaced"/>
</dbReference>
<evidence type="ECO:0000313" key="2">
    <source>
        <dbReference type="WBParaSite" id="RSKR_0000189650.1"/>
    </source>
</evidence>
<sequence length="678" mass="78702">MKITLFFVLLLLLGVYGDSFDLSNTNDDIEAEEFVVSEIITLSNNYGLMSLRKWFFSQLNMFEIDDKFHFSKENYNLNNLANLSDSLNIFKTYLSKLSDKCRNNINFIVNSLNQTAFLYDKYQTFRHSSNISDNENMLKQLSNHSFAFEVIDASAKIRTGPIEWNSIYSGTYDECLNIKANLNTDFKTQYCVLKIDTSQFSYGPKNETKPNCEPDSNEIMLQFQYCFPHECLEDEIINFANGLFKVANSDKAFCQIQCHNPNHSTANFKEFFAILFIAGAIFVIGFATFYDVHYFNGVRKVSGSLTKADKVILAFSIKQNLDTLLSNNKHARPLFPLESLKVIALHWIIYGKIFMMFDAINDEKKPYNNNDAWIDEVIVNPTIAIDLLFIITGIITTWSFLAKVNKRNIKKSNTWIMFFWNKFIRVFPAYGFLVIMYTVSVAYIPSEKYTNNGEHDGEKCVNYWFFNLLFIQNIFGFDKMCLPHTWYLATTFQLFILTPFLLIAMIYSKKIATIIIWCLIGISYAAIGLPFFLLDNSPSKSDNPNIQNLFLPSDYFFYHYTAPWTKLLPYTFGMASVHQLVLLEFIELESRFLRYGGLRYLIFHVMIACTILIQAWAIIWSLMFEVPFIKVNKILIKAIYQKLYLQKVARDFCPDNSNNQNVAIELKNTRQQNKNNCG</sequence>
<evidence type="ECO:0000313" key="1">
    <source>
        <dbReference type="Proteomes" id="UP000095286"/>
    </source>
</evidence>